<dbReference type="Proteomes" id="UP000009170">
    <property type="component" value="Unassembled WGS sequence"/>
</dbReference>
<evidence type="ECO:0000256" key="7">
    <source>
        <dbReference type="ARBA" id="ARBA00022723"/>
    </source>
</evidence>
<dbReference type="CDD" id="cd03086">
    <property type="entry name" value="PGM3"/>
    <property type="match status" value="1"/>
</dbReference>
<dbReference type="Pfam" id="PF00408">
    <property type="entry name" value="PGM_PMM_IV"/>
    <property type="match status" value="1"/>
</dbReference>
<dbReference type="GO" id="GO:0005975">
    <property type="term" value="P:carbohydrate metabolic process"/>
    <property type="evidence" value="ECO:0007669"/>
    <property type="project" value="InterPro"/>
</dbReference>
<evidence type="ECO:0000256" key="9">
    <source>
        <dbReference type="ARBA" id="ARBA00023235"/>
    </source>
</evidence>
<dbReference type="Gene3D" id="3.30.310.50">
    <property type="entry name" value="Alpha-D-phosphohexomutase, C-terminal domain"/>
    <property type="match status" value="1"/>
</dbReference>
<comment type="pathway">
    <text evidence="3">Nucleotide-sugar biosynthesis; UDP-N-acetyl-alpha-D-glucosamine biosynthesis; N-acetyl-alpha-D-glucosamine 1-phosphate from alpha-D-glucosamine 6-phosphate (route I): step 2/2.</text>
</comment>
<keyword evidence="16" id="KW-1185">Reference proteome</keyword>
<comment type="similarity">
    <text evidence="4">Belongs to the phosphohexose mutase family.</text>
</comment>
<evidence type="ECO:0000313" key="16">
    <source>
        <dbReference type="Proteomes" id="UP000009170"/>
    </source>
</evidence>
<accession>A0A096P8X1</accession>
<feature type="domain" description="Alpha-D-phosphohexomutase C-terminal" evidence="12">
    <location>
        <begin position="585"/>
        <end position="635"/>
    </location>
</feature>
<dbReference type="InterPro" id="IPR005843">
    <property type="entry name" value="A-D-PHexomutase_C"/>
</dbReference>
<dbReference type="RefSeq" id="XP_003083588.2">
    <property type="nucleotide sequence ID" value="XM_003083540.2"/>
</dbReference>
<dbReference type="PROSITE" id="PS00710">
    <property type="entry name" value="PGM_PMM"/>
    <property type="match status" value="1"/>
</dbReference>
<reference evidence="16" key="1">
    <citation type="journal article" date="2006" name="Proc. Natl. Acad. Sci. U.S.A.">
        <title>Genome analysis of the smallest free-living eukaryote Ostreococcus tauri unveils many unique features.</title>
        <authorList>
            <person name="Derelle E."/>
            <person name="Ferraz C."/>
            <person name="Rombauts S."/>
            <person name="Rouze P."/>
            <person name="Worden A.Z."/>
            <person name="Robbens S."/>
            <person name="Partensky F."/>
            <person name="Degroeve S."/>
            <person name="Echeynie S."/>
            <person name="Cooke R."/>
            <person name="Saeys Y."/>
            <person name="Wuyts J."/>
            <person name="Jabbari K."/>
            <person name="Bowler C."/>
            <person name="Panaud O."/>
            <person name="Piegu B."/>
            <person name="Ball S.G."/>
            <person name="Ral J.-P."/>
            <person name="Bouget F.-Y."/>
            <person name="Piganeau G."/>
            <person name="De Baets B."/>
            <person name="Picard A."/>
            <person name="Delseny M."/>
            <person name="Demaille J."/>
            <person name="Van de Peer Y."/>
            <person name="Moreau H."/>
        </authorList>
    </citation>
    <scope>NUCLEOTIDE SEQUENCE [LARGE SCALE GENOMIC DNA]</scope>
    <source>
        <strain evidence="16">OTTH 0595 / CCAP 157/2 / RCC745</strain>
    </source>
</reference>
<dbReference type="SUPFAM" id="SSF55957">
    <property type="entry name" value="Phosphoglucomutase, C-terminal domain"/>
    <property type="match status" value="1"/>
</dbReference>
<dbReference type="InParanoid" id="A0A096P8X1"/>
<comment type="caution">
    <text evidence="15">The sequence shown here is derived from an EMBL/GenBank/DDBJ whole genome shotgun (WGS) entry which is preliminary data.</text>
</comment>
<evidence type="ECO:0000256" key="10">
    <source>
        <dbReference type="ARBA" id="ARBA00031926"/>
    </source>
</evidence>
<dbReference type="EMBL" id="CAID01000016">
    <property type="protein sequence ID" value="CEG00351.1"/>
    <property type="molecule type" value="Genomic_DNA"/>
</dbReference>
<organism evidence="15 16">
    <name type="scientific">Ostreococcus tauri</name>
    <name type="common">Marine green alga</name>
    <dbReference type="NCBI Taxonomy" id="70448"/>
    <lineage>
        <taxon>Eukaryota</taxon>
        <taxon>Viridiplantae</taxon>
        <taxon>Chlorophyta</taxon>
        <taxon>Mamiellophyceae</taxon>
        <taxon>Mamiellales</taxon>
        <taxon>Bathycoccaceae</taxon>
        <taxon>Ostreococcus</taxon>
    </lineage>
</organism>
<evidence type="ECO:0000256" key="4">
    <source>
        <dbReference type="ARBA" id="ARBA00010231"/>
    </source>
</evidence>
<dbReference type="InterPro" id="IPR016066">
    <property type="entry name" value="A-D-PHexomutase_CS"/>
</dbReference>
<evidence type="ECO:0000259" key="14">
    <source>
        <dbReference type="Pfam" id="PF21404"/>
    </source>
</evidence>
<dbReference type="FunFam" id="3.40.120.10:FF:000013">
    <property type="entry name" value="Phosphoacetylglucosamine mutase"/>
    <property type="match status" value="1"/>
</dbReference>
<protein>
    <recommendedName>
        <fullName evidence="5">phosphoacetylglucosamine mutase</fullName>
        <ecNumber evidence="5">5.4.2.3</ecNumber>
    </recommendedName>
    <alternativeName>
        <fullName evidence="11">Acetylglucosamine phosphomutase</fullName>
    </alternativeName>
    <alternativeName>
        <fullName evidence="10">N-acetylglucosamine-phosphate mutase</fullName>
    </alternativeName>
</protein>
<dbReference type="GO" id="GO:0004610">
    <property type="term" value="F:phosphoacetylglucosamine mutase activity"/>
    <property type="evidence" value="ECO:0007669"/>
    <property type="project" value="UniProtKB-EC"/>
</dbReference>
<evidence type="ECO:0000256" key="3">
    <source>
        <dbReference type="ARBA" id="ARBA00004865"/>
    </source>
</evidence>
<dbReference type="PANTHER" id="PTHR45955">
    <property type="entry name" value="PHOSPHOACETYLGLUCOSAMINE MUTASE"/>
    <property type="match status" value="1"/>
</dbReference>
<dbReference type="GO" id="GO:0006048">
    <property type="term" value="P:UDP-N-acetylglucosamine biosynthetic process"/>
    <property type="evidence" value="ECO:0007669"/>
    <property type="project" value="UniProtKB-UniPathway"/>
</dbReference>
<dbReference type="KEGG" id="ota:OT_ostta16g01390"/>
<evidence type="ECO:0000259" key="12">
    <source>
        <dbReference type="Pfam" id="PF00408"/>
    </source>
</evidence>
<dbReference type="PANTHER" id="PTHR45955:SF1">
    <property type="entry name" value="PHOSPHOACETYLGLUCOSAMINE MUTASE"/>
    <property type="match status" value="1"/>
</dbReference>
<keyword evidence="8" id="KW-0460">Magnesium</keyword>
<dbReference type="FunFam" id="3.30.310.50:FF:000003">
    <property type="entry name" value="Phosphoacetylglucosamine mutase"/>
    <property type="match status" value="1"/>
</dbReference>
<evidence type="ECO:0000259" key="13">
    <source>
        <dbReference type="Pfam" id="PF02878"/>
    </source>
</evidence>
<reference evidence="15 16" key="2">
    <citation type="journal article" date="2014" name="BMC Genomics">
        <title>An improved genome of the model marine alga Ostreococcus tauri unfolds by assessing Illumina de novo assemblies.</title>
        <authorList>
            <person name="Blanc-Mathieu R."/>
            <person name="Verhelst B."/>
            <person name="Derelle E."/>
            <person name="Rombauts S."/>
            <person name="Bouget F.Y."/>
            <person name="Carre I."/>
            <person name="Chateau A."/>
            <person name="Eyre-Walker A."/>
            <person name="Grimsley N."/>
            <person name="Moreau H."/>
            <person name="Piegu B."/>
            <person name="Rivals E."/>
            <person name="Schackwitz W."/>
            <person name="Van de Peer Y."/>
            <person name="Piganeau G."/>
        </authorList>
    </citation>
    <scope>NUCLEOTIDE SEQUENCE [LARGE SCALE GENOMIC DNA]</scope>
    <source>
        <strain evidence="16">OTTH 0595 / CCAP 157/2 / RCC745</strain>
    </source>
</reference>
<proteinExistence type="inferred from homology"/>
<dbReference type="GO" id="GO:0000287">
    <property type="term" value="F:magnesium ion binding"/>
    <property type="evidence" value="ECO:0007669"/>
    <property type="project" value="InterPro"/>
</dbReference>
<evidence type="ECO:0000256" key="6">
    <source>
        <dbReference type="ARBA" id="ARBA00022553"/>
    </source>
</evidence>
<dbReference type="InterPro" id="IPR016657">
    <property type="entry name" value="PAGM"/>
</dbReference>
<evidence type="ECO:0000256" key="11">
    <source>
        <dbReference type="ARBA" id="ARBA00032065"/>
    </source>
</evidence>
<dbReference type="Gene3D" id="3.40.120.10">
    <property type="entry name" value="Alpha-D-Glucose-1,6-Bisphosphate, subunit A, domain 3"/>
    <property type="match status" value="1"/>
</dbReference>
<dbReference type="GeneID" id="9831045"/>
<dbReference type="Pfam" id="PF02878">
    <property type="entry name" value="PGM_PMM_I"/>
    <property type="match status" value="2"/>
</dbReference>
<evidence type="ECO:0000313" key="15">
    <source>
        <dbReference type="EMBL" id="CEG00351.1"/>
    </source>
</evidence>
<dbReference type="Pfam" id="PF21404">
    <property type="entry name" value="AMG1_III"/>
    <property type="match status" value="1"/>
</dbReference>
<dbReference type="OrthoDB" id="1928at2759"/>
<evidence type="ECO:0000256" key="1">
    <source>
        <dbReference type="ARBA" id="ARBA00000558"/>
    </source>
</evidence>
<feature type="domain" description="Phosphoacetylglucosamine mutase AMG1" evidence="14">
    <location>
        <begin position="396"/>
        <end position="539"/>
    </location>
</feature>
<dbReference type="AlphaFoldDB" id="A0A096P8X1"/>
<dbReference type="EC" id="5.4.2.3" evidence="5"/>
<dbReference type="InterPro" id="IPR005844">
    <property type="entry name" value="A-D-PHexomutase_a/b/a-I"/>
</dbReference>
<feature type="domain" description="Alpha-D-phosphohexomutase alpha/beta/alpha" evidence="13">
    <location>
        <begin position="132"/>
        <end position="174"/>
    </location>
</feature>
<sequence>MVTALDGERVVVARIANDERQRVRECDFCTLLFLILHSLDARRHSSTRVAPKVDTHTENRTMTLPDASNHAWAQTYAKATRDHPLPTESDGGAPIQFSYGTAGFRTRAEILHSTCFRAGALAAARSLAHGGQTTGIVITASHNPARDNGVKLVEPNGGTMPMALESVAEALANASEADAEAQIAALGEAARMVDASAAAAARASDRKPRVFVARDTRASGRALADAALAGIRAMGVEAVDRGVATTPQLHYYVLATNTGAPDAEADYYARLAAGYAALTEKDEDDMTETENDTDNFPPLVIDCADGVGGDKLAGLSEAVESYGLRFDLRNRGNAADSSLNDGVGSDLVQKARTPPMRGGFESLEPGTRCVSVDGDADRLIYFETPRSPGEPIALVDGDQIAVLIADFLGEMVREAEPYLTDVRVGVVQTAYANGASTKFLTERLGEPPACVPTGVKHLHHKAEEMDIGVYFESNGHGTALFSPAASKAIEEATVEALTQRAMPQVKALLALTHAQRCINPAVGDAMSGILLVEAILRVRKIKGSIANLYYTDLSSRQTKVVVRDRTTIKTVDAERTCEKPPGLQEAIEKILDDEGREKVRGRAFVRPSGTEDCVRVYVEATDEATVGRVTDAIVEKVRDLCA</sequence>
<dbReference type="InterPro" id="IPR016055">
    <property type="entry name" value="A-D-PHexomutase_a/b/a-I/II/III"/>
</dbReference>
<gene>
    <name evidence="15" type="ORF">OT_ostta16g01390</name>
</gene>
<dbReference type="STRING" id="70448.A0A096P8X1"/>
<evidence type="ECO:0000256" key="8">
    <source>
        <dbReference type="ARBA" id="ARBA00022842"/>
    </source>
</evidence>
<keyword evidence="9" id="KW-0413">Isomerase</keyword>
<evidence type="ECO:0000256" key="2">
    <source>
        <dbReference type="ARBA" id="ARBA00001946"/>
    </source>
</evidence>
<keyword evidence="6" id="KW-0597">Phosphoprotein</keyword>
<dbReference type="SUPFAM" id="SSF53738">
    <property type="entry name" value="Phosphoglucomutase, first 3 domains"/>
    <property type="match status" value="2"/>
</dbReference>
<dbReference type="InterPro" id="IPR036900">
    <property type="entry name" value="A-D-PHexomutase_C_sf"/>
</dbReference>
<evidence type="ECO:0000256" key="5">
    <source>
        <dbReference type="ARBA" id="ARBA00012731"/>
    </source>
</evidence>
<comment type="cofactor">
    <cofactor evidence="2">
        <name>Mg(2+)</name>
        <dbReference type="ChEBI" id="CHEBI:18420"/>
    </cofactor>
</comment>
<dbReference type="FunCoup" id="A0A096P8X1">
    <property type="interactions" value="1602"/>
</dbReference>
<feature type="domain" description="Alpha-D-phosphohexomutase alpha/beta/alpha" evidence="13">
    <location>
        <begin position="195"/>
        <end position="257"/>
    </location>
</feature>
<name>A0A096P8X1_OSTTA</name>
<keyword evidence="7" id="KW-0479">Metal-binding</keyword>
<comment type="catalytic activity">
    <reaction evidence="1">
        <text>N-acetyl-alpha-D-glucosamine 1-phosphate = N-acetyl-D-glucosamine 6-phosphate</text>
        <dbReference type="Rhea" id="RHEA:23804"/>
        <dbReference type="ChEBI" id="CHEBI:57513"/>
        <dbReference type="ChEBI" id="CHEBI:57776"/>
        <dbReference type="EC" id="5.4.2.3"/>
    </reaction>
</comment>
<dbReference type="UniPathway" id="UPA00113">
    <property type="reaction ID" value="UER00530"/>
</dbReference>
<dbReference type="InterPro" id="IPR049022">
    <property type="entry name" value="AMG1_III"/>
</dbReference>